<comment type="caution">
    <text evidence="2">The sequence shown here is derived from an EMBL/GenBank/DDBJ whole genome shotgun (WGS) entry which is preliminary data.</text>
</comment>
<accession>A0A0C1IJK7</accession>
<keyword evidence="3" id="KW-1185">Reference proteome</keyword>
<name>A0A0C1IJK7_9BACT</name>
<dbReference type="RefSeq" id="WP_039140130.1">
    <property type="nucleotide sequence ID" value="NZ_JSVC01000013.1"/>
</dbReference>
<gene>
    <name evidence="2" type="ORF">OI18_12170</name>
</gene>
<dbReference type="OrthoDB" id="5431540at2"/>
<proteinExistence type="predicted"/>
<keyword evidence="1" id="KW-0732">Signal</keyword>
<dbReference type="Proteomes" id="UP000031408">
    <property type="component" value="Unassembled WGS sequence"/>
</dbReference>
<protein>
    <submittedName>
        <fullName evidence="2">Uncharacterized protein</fullName>
    </submittedName>
</protein>
<dbReference type="EMBL" id="JSVC01000013">
    <property type="protein sequence ID" value="KIC94370.1"/>
    <property type="molecule type" value="Genomic_DNA"/>
</dbReference>
<dbReference type="AlphaFoldDB" id="A0A0C1IJK7"/>
<dbReference type="STRING" id="1349421.OI18_12170"/>
<evidence type="ECO:0000313" key="2">
    <source>
        <dbReference type="EMBL" id="KIC94370.1"/>
    </source>
</evidence>
<evidence type="ECO:0000256" key="1">
    <source>
        <dbReference type="SAM" id="SignalP"/>
    </source>
</evidence>
<organism evidence="2 3">
    <name type="scientific">Flavihumibacter solisilvae</name>
    <dbReference type="NCBI Taxonomy" id="1349421"/>
    <lineage>
        <taxon>Bacteria</taxon>
        <taxon>Pseudomonadati</taxon>
        <taxon>Bacteroidota</taxon>
        <taxon>Chitinophagia</taxon>
        <taxon>Chitinophagales</taxon>
        <taxon>Chitinophagaceae</taxon>
        <taxon>Flavihumibacter</taxon>
    </lineage>
</organism>
<reference evidence="2 3" key="1">
    <citation type="submission" date="2014-11" db="EMBL/GenBank/DDBJ databases">
        <title>Genome sequence of Flavihumibacter solisilvae 3-3.</title>
        <authorList>
            <person name="Zhou G."/>
            <person name="Li M."/>
            <person name="Wang G."/>
        </authorList>
    </citation>
    <scope>NUCLEOTIDE SEQUENCE [LARGE SCALE GENOMIC DNA]</scope>
    <source>
        <strain evidence="2 3">3-3</strain>
    </source>
</reference>
<feature type="signal peptide" evidence="1">
    <location>
        <begin position="1"/>
        <end position="20"/>
    </location>
</feature>
<evidence type="ECO:0000313" key="3">
    <source>
        <dbReference type="Proteomes" id="UP000031408"/>
    </source>
</evidence>
<sequence length="185" mass="21538">MRKCILITAAGILFNISSFAQSPGKDNLLWSETGKLTTDDFLIKSERHLNSLSAGQFSMSYQVNGFDFLTKNFNKKVRNYFIRSASWIDTTQNVQQSLVYQQTLFDLCEIYTRQFRKALRENRKQLSRGTKIVEELNDKSMSDFARRRVDYDLETKSGTDKVKQKEWETLIDKELAALADFAFDR</sequence>
<feature type="chain" id="PRO_5002147264" evidence="1">
    <location>
        <begin position="21"/>
        <end position="185"/>
    </location>
</feature>